<dbReference type="EMBL" id="BMAW01020302">
    <property type="protein sequence ID" value="GFT67387.1"/>
    <property type="molecule type" value="Genomic_DNA"/>
</dbReference>
<reference evidence="1" key="1">
    <citation type="submission" date="2020-08" db="EMBL/GenBank/DDBJ databases">
        <title>Multicomponent nature underlies the extraordinary mechanical properties of spider dragline silk.</title>
        <authorList>
            <person name="Kono N."/>
            <person name="Nakamura H."/>
            <person name="Mori M."/>
            <person name="Yoshida Y."/>
            <person name="Ohtoshi R."/>
            <person name="Malay A.D."/>
            <person name="Moran D.A.P."/>
            <person name="Tomita M."/>
            <person name="Numata K."/>
            <person name="Arakawa K."/>
        </authorList>
    </citation>
    <scope>NUCLEOTIDE SEQUENCE</scope>
</reference>
<protein>
    <submittedName>
        <fullName evidence="1">Uncharacterized protein</fullName>
    </submittedName>
</protein>
<name>A0A8X6PF85_NEPPI</name>
<gene>
    <name evidence="1" type="ORF">NPIL_308901</name>
</gene>
<accession>A0A8X6PF85</accession>
<keyword evidence="2" id="KW-1185">Reference proteome</keyword>
<dbReference type="Proteomes" id="UP000887013">
    <property type="component" value="Unassembled WGS sequence"/>
</dbReference>
<dbReference type="AlphaFoldDB" id="A0A8X6PF85"/>
<comment type="caution">
    <text evidence="1">The sequence shown here is derived from an EMBL/GenBank/DDBJ whole genome shotgun (WGS) entry which is preliminary data.</text>
</comment>
<evidence type="ECO:0000313" key="1">
    <source>
        <dbReference type="EMBL" id="GFT67387.1"/>
    </source>
</evidence>
<evidence type="ECO:0000313" key="2">
    <source>
        <dbReference type="Proteomes" id="UP000887013"/>
    </source>
</evidence>
<organism evidence="1 2">
    <name type="scientific">Nephila pilipes</name>
    <name type="common">Giant wood spider</name>
    <name type="synonym">Nephila maculata</name>
    <dbReference type="NCBI Taxonomy" id="299642"/>
    <lineage>
        <taxon>Eukaryota</taxon>
        <taxon>Metazoa</taxon>
        <taxon>Ecdysozoa</taxon>
        <taxon>Arthropoda</taxon>
        <taxon>Chelicerata</taxon>
        <taxon>Arachnida</taxon>
        <taxon>Araneae</taxon>
        <taxon>Araneomorphae</taxon>
        <taxon>Entelegynae</taxon>
        <taxon>Araneoidea</taxon>
        <taxon>Nephilidae</taxon>
        <taxon>Nephila</taxon>
    </lineage>
</organism>
<proteinExistence type="predicted"/>
<sequence>MKKKREKRELLFIYPSNFIGSPVISTTLPNALLSSILHSPMLSEVAIIGRCFFFISSYLSIMEKLLIANPNFLPLHKRLMIISFEMELTFKNYLNMSFTVTEEIISAAKIMSLNSLILREERHSKA</sequence>